<evidence type="ECO:0000256" key="1">
    <source>
        <dbReference type="ARBA" id="ARBA00004651"/>
    </source>
</evidence>
<evidence type="ECO:0000313" key="8">
    <source>
        <dbReference type="EMBL" id="GFG73902.1"/>
    </source>
</evidence>
<protein>
    <submittedName>
        <fullName evidence="8">RDD family protein</fullName>
    </submittedName>
</protein>
<evidence type="ECO:0000256" key="4">
    <source>
        <dbReference type="ARBA" id="ARBA00022989"/>
    </source>
</evidence>
<dbReference type="PANTHER" id="PTHR36115">
    <property type="entry name" value="PROLINE-RICH ANTIGEN HOMOLOG-RELATED"/>
    <property type="match status" value="1"/>
</dbReference>
<dbReference type="InterPro" id="IPR010432">
    <property type="entry name" value="RDD"/>
</dbReference>
<keyword evidence="4 6" id="KW-1133">Transmembrane helix</keyword>
<dbReference type="Pfam" id="PF06271">
    <property type="entry name" value="RDD"/>
    <property type="match status" value="1"/>
</dbReference>
<evidence type="ECO:0000256" key="5">
    <source>
        <dbReference type="ARBA" id="ARBA00023136"/>
    </source>
</evidence>
<evidence type="ECO:0000313" key="9">
    <source>
        <dbReference type="Proteomes" id="UP000465361"/>
    </source>
</evidence>
<dbReference type="InterPro" id="IPR051791">
    <property type="entry name" value="Pra-immunoreactive"/>
</dbReference>
<dbReference type="GO" id="GO:0005886">
    <property type="term" value="C:plasma membrane"/>
    <property type="evidence" value="ECO:0007669"/>
    <property type="project" value="UniProtKB-SubCell"/>
</dbReference>
<proteinExistence type="predicted"/>
<gene>
    <name evidence="8" type="ORF">MBOT_12670</name>
</gene>
<organism evidence="8 9">
    <name type="scientific">Mycobacterium botniense</name>
    <dbReference type="NCBI Taxonomy" id="84962"/>
    <lineage>
        <taxon>Bacteria</taxon>
        <taxon>Bacillati</taxon>
        <taxon>Actinomycetota</taxon>
        <taxon>Actinomycetes</taxon>
        <taxon>Mycobacteriales</taxon>
        <taxon>Mycobacteriaceae</taxon>
        <taxon>Mycobacterium</taxon>
    </lineage>
</organism>
<evidence type="ECO:0000259" key="7">
    <source>
        <dbReference type="Pfam" id="PF06271"/>
    </source>
</evidence>
<sequence length="292" mass="32069">MLDLVPGVAVVVTMALVALMMPLRGPWWWVCVCVAALVIVLMGVNRWLLPSVTGWSLGRAAAGVRVTRSDGSAAGPWLLLSRDLAHLLDTLSVLVGWLWPLWDSRRRTFADLLLRTEVRVEPGPPFRNVRPLAVAVLAVAAFTCTAGAVLGYAAVYRNDRATEHTRAQIARQGPKIVSEMLSYDPKTLPSDFERARSLATDKYREQLAAQQAAVQKGHPVTNEYWVADSSIQSATPDRATMLLFMQGRRGSPPEERYISATVRATFAKGADARWRVDDLSVLTKPKPGQNGK</sequence>
<evidence type="ECO:0000256" key="2">
    <source>
        <dbReference type="ARBA" id="ARBA00022475"/>
    </source>
</evidence>
<dbReference type="PANTHER" id="PTHR36115:SF6">
    <property type="entry name" value="PROLINE-RICH ANTIGEN HOMOLOG"/>
    <property type="match status" value="1"/>
</dbReference>
<feature type="transmembrane region" description="Helical" evidence="6">
    <location>
        <begin position="27"/>
        <end position="49"/>
    </location>
</feature>
<dbReference type="AlphaFoldDB" id="A0A7I9XVT4"/>
<reference evidence="8 9" key="1">
    <citation type="journal article" date="2019" name="Emerg. Microbes Infect.">
        <title>Comprehensive subspecies identification of 175 nontuberculous mycobacteria species based on 7547 genomic profiles.</title>
        <authorList>
            <person name="Matsumoto Y."/>
            <person name="Kinjo T."/>
            <person name="Motooka D."/>
            <person name="Nabeya D."/>
            <person name="Jung N."/>
            <person name="Uechi K."/>
            <person name="Horii T."/>
            <person name="Iida T."/>
            <person name="Fujita J."/>
            <person name="Nakamura S."/>
        </authorList>
    </citation>
    <scope>NUCLEOTIDE SEQUENCE [LARGE SCALE GENOMIC DNA]</scope>
    <source>
        <strain evidence="8 9">JCM 17322</strain>
    </source>
</reference>
<feature type="transmembrane region" description="Helical" evidence="6">
    <location>
        <begin position="5"/>
        <end position="21"/>
    </location>
</feature>
<keyword evidence="9" id="KW-1185">Reference proteome</keyword>
<dbReference type="Proteomes" id="UP000465361">
    <property type="component" value="Unassembled WGS sequence"/>
</dbReference>
<keyword evidence="3 6" id="KW-0812">Transmembrane</keyword>
<accession>A0A7I9XVT4</accession>
<keyword evidence="5 6" id="KW-0472">Membrane</keyword>
<feature type="domain" description="RDD" evidence="7">
    <location>
        <begin position="3"/>
        <end position="114"/>
    </location>
</feature>
<comment type="subcellular location">
    <subcellularLocation>
        <location evidence="1">Cell membrane</location>
        <topology evidence="1">Multi-pass membrane protein</topology>
    </subcellularLocation>
</comment>
<evidence type="ECO:0000256" key="3">
    <source>
        <dbReference type="ARBA" id="ARBA00022692"/>
    </source>
</evidence>
<name>A0A7I9XVT4_9MYCO</name>
<keyword evidence="2" id="KW-1003">Cell membrane</keyword>
<comment type="caution">
    <text evidence="8">The sequence shown here is derived from an EMBL/GenBank/DDBJ whole genome shotgun (WGS) entry which is preliminary data.</text>
</comment>
<dbReference type="EMBL" id="BLKW01000002">
    <property type="protein sequence ID" value="GFG73902.1"/>
    <property type="molecule type" value="Genomic_DNA"/>
</dbReference>
<evidence type="ECO:0000256" key="6">
    <source>
        <dbReference type="SAM" id="Phobius"/>
    </source>
</evidence>
<feature type="transmembrane region" description="Helical" evidence="6">
    <location>
        <begin position="132"/>
        <end position="156"/>
    </location>
</feature>